<sequence>MMMRKRLTARSIRSKCLLSLRVGNEPNRTCPSSTRCEFVRLETRLEFETNIFFNLSSAYLKFTNNSIRLMNMEEIRKWVVGLPKGAEQRCYGDWKLVVKKKGKRRYIDEYERDKKVIDEDFDVEVFAVVIVVVVEIAIGVFMVLAKVAAVVIVIKKLLLLLLMAI</sequence>
<evidence type="ECO:0000313" key="3">
    <source>
        <dbReference type="EnsemblPlants" id="AES71396"/>
    </source>
</evidence>
<reference evidence="2 4" key="2">
    <citation type="journal article" date="2014" name="BMC Genomics">
        <title>An improved genome release (version Mt4.0) for the model legume Medicago truncatula.</title>
        <authorList>
            <person name="Tang H."/>
            <person name="Krishnakumar V."/>
            <person name="Bidwell S."/>
            <person name="Rosen B."/>
            <person name="Chan A."/>
            <person name="Zhou S."/>
            <person name="Gentzbittel L."/>
            <person name="Childs K.L."/>
            <person name="Yandell M."/>
            <person name="Gundlach H."/>
            <person name="Mayer K.F."/>
            <person name="Schwartz D.C."/>
            <person name="Town C.D."/>
        </authorList>
    </citation>
    <scope>GENOME REANNOTATION</scope>
    <source>
        <strain evidence="3 4">cv. Jemalong A17</strain>
    </source>
</reference>
<name>G7J471_MEDTR</name>
<dbReference type="Proteomes" id="UP000002051">
    <property type="component" value="Chromosome 3"/>
</dbReference>
<accession>G7J471</accession>
<protein>
    <submittedName>
        <fullName evidence="2">Transmembrane protein, putative</fullName>
    </submittedName>
</protein>
<dbReference type="PaxDb" id="3880-AES71396"/>
<evidence type="ECO:0000256" key="1">
    <source>
        <dbReference type="SAM" id="Phobius"/>
    </source>
</evidence>
<dbReference type="EMBL" id="CM001219">
    <property type="protein sequence ID" value="AES71396.1"/>
    <property type="molecule type" value="Genomic_DNA"/>
</dbReference>
<proteinExistence type="predicted"/>
<evidence type="ECO:0000313" key="2">
    <source>
        <dbReference type="EMBL" id="AES71396.1"/>
    </source>
</evidence>
<keyword evidence="1 2" id="KW-0812">Transmembrane</keyword>
<dbReference type="HOGENOM" id="CLU_1613275_0_0_1"/>
<feature type="transmembrane region" description="Helical" evidence="1">
    <location>
        <begin position="121"/>
        <end position="141"/>
    </location>
</feature>
<keyword evidence="1" id="KW-0472">Membrane</keyword>
<dbReference type="EnsemblPlants" id="AES71396">
    <property type="protein sequence ID" value="AES71396"/>
    <property type="gene ID" value="MTR_3g073510"/>
</dbReference>
<gene>
    <name evidence="2" type="ordered locus">MTR_3g073510</name>
</gene>
<evidence type="ECO:0000313" key="4">
    <source>
        <dbReference type="Proteomes" id="UP000002051"/>
    </source>
</evidence>
<reference evidence="3" key="3">
    <citation type="submission" date="2015-04" db="UniProtKB">
        <authorList>
            <consortium name="EnsemblPlants"/>
        </authorList>
    </citation>
    <scope>IDENTIFICATION</scope>
    <source>
        <strain evidence="3">cv. Jemalong A17</strain>
    </source>
</reference>
<organism evidence="2 4">
    <name type="scientific">Medicago truncatula</name>
    <name type="common">Barrel medic</name>
    <name type="synonym">Medicago tribuloides</name>
    <dbReference type="NCBI Taxonomy" id="3880"/>
    <lineage>
        <taxon>Eukaryota</taxon>
        <taxon>Viridiplantae</taxon>
        <taxon>Streptophyta</taxon>
        <taxon>Embryophyta</taxon>
        <taxon>Tracheophyta</taxon>
        <taxon>Spermatophyta</taxon>
        <taxon>Magnoliopsida</taxon>
        <taxon>eudicotyledons</taxon>
        <taxon>Gunneridae</taxon>
        <taxon>Pentapetalae</taxon>
        <taxon>rosids</taxon>
        <taxon>fabids</taxon>
        <taxon>Fabales</taxon>
        <taxon>Fabaceae</taxon>
        <taxon>Papilionoideae</taxon>
        <taxon>50 kb inversion clade</taxon>
        <taxon>NPAAA clade</taxon>
        <taxon>Hologalegina</taxon>
        <taxon>IRL clade</taxon>
        <taxon>Trifolieae</taxon>
        <taxon>Medicago</taxon>
    </lineage>
</organism>
<reference evidence="2 4" key="1">
    <citation type="journal article" date="2011" name="Nature">
        <title>The Medicago genome provides insight into the evolution of rhizobial symbioses.</title>
        <authorList>
            <person name="Young N.D."/>
            <person name="Debelle F."/>
            <person name="Oldroyd G.E."/>
            <person name="Geurts R."/>
            <person name="Cannon S.B."/>
            <person name="Udvardi M.K."/>
            <person name="Benedito V.A."/>
            <person name="Mayer K.F."/>
            <person name="Gouzy J."/>
            <person name="Schoof H."/>
            <person name="Van de Peer Y."/>
            <person name="Proost S."/>
            <person name="Cook D.R."/>
            <person name="Meyers B.C."/>
            <person name="Spannagl M."/>
            <person name="Cheung F."/>
            <person name="De Mita S."/>
            <person name="Krishnakumar V."/>
            <person name="Gundlach H."/>
            <person name="Zhou S."/>
            <person name="Mudge J."/>
            <person name="Bharti A.K."/>
            <person name="Murray J.D."/>
            <person name="Naoumkina M.A."/>
            <person name="Rosen B."/>
            <person name="Silverstein K.A."/>
            <person name="Tang H."/>
            <person name="Rombauts S."/>
            <person name="Zhao P.X."/>
            <person name="Zhou P."/>
            <person name="Barbe V."/>
            <person name="Bardou P."/>
            <person name="Bechner M."/>
            <person name="Bellec A."/>
            <person name="Berger A."/>
            <person name="Berges H."/>
            <person name="Bidwell S."/>
            <person name="Bisseling T."/>
            <person name="Choisne N."/>
            <person name="Couloux A."/>
            <person name="Denny R."/>
            <person name="Deshpande S."/>
            <person name="Dai X."/>
            <person name="Doyle J.J."/>
            <person name="Dudez A.M."/>
            <person name="Farmer A.D."/>
            <person name="Fouteau S."/>
            <person name="Franken C."/>
            <person name="Gibelin C."/>
            <person name="Gish J."/>
            <person name="Goldstein S."/>
            <person name="Gonzalez A.J."/>
            <person name="Green P.J."/>
            <person name="Hallab A."/>
            <person name="Hartog M."/>
            <person name="Hua A."/>
            <person name="Humphray S.J."/>
            <person name="Jeong D.H."/>
            <person name="Jing Y."/>
            <person name="Jocker A."/>
            <person name="Kenton S.M."/>
            <person name="Kim D.J."/>
            <person name="Klee K."/>
            <person name="Lai H."/>
            <person name="Lang C."/>
            <person name="Lin S."/>
            <person name="Macmil S.L."/>
            <person name="Magdelenat G."/>
            <person name="Matthews L."/>
            <person name="McCorrison J."/>
            <person name="Monaghan E.L."/>
            <person name="Mun J.H."/>
            <person name="Najar F.Z."/>
            <person name="Nicholson C."/>
            <person name="Noirot C."/>
            <person name="O'Bleness M."/>
            <person name="Paule C.R."/>
            <person name="Poulain J."/>
            <person name="Prion F."/>
            <person name="Qin B."/>
            <person name="Qu C."/>
            <person name="Retzel E.F."/>
            <person name="Riddle C."/>
            <person name="Sallet E."/>
            <person name="Samain S."/>
            <person name="Samson N."/>
            <person name="Sanders I."/>
            <person name="Saurat O."/>
            <person name="Scarpelli C."/>
            <person name="Schiex T."/>
            <person name="Segurens B."/>
            <person name="Severin A.J."/>
            <person name="Sherrier D.J."/>
            <person name="Shi R."/>
            <person name="Sims S."/>
            <person name="Singer S.R."/>
            <person name="Sinharoy S."/>
            <person name="Sterck L."/>
            <person name="Viollet A."/>
            <person name="Wang B.B."/>
            <person name="Wang K."/>
            <person name="Wang M."/>
            <person name="Wang X."/>
            <person name="Warfsmann J."/>
            <person name="Weissenbach J."/>
            <person name="White D.D."/>
            <person name="White J.D."/>
            <person name="Wiley G.B."/>
            <person name="Wincker P."/>
            <person name="Xing Y."/>
            <person name="Yang L."/>
            <person name="Yao Z."/>
            <person name="Ying F."/>
            <person name="Zhai J."/>
            <person name="Zhou L."/>
            <person name="Zuber A."/>
            <person name="Denarie J."/>
            <person name="Dixon R.A."/>
            <person name="May G.D."/>
            <person name="Schwartz D.C."/>
            <person name="Rogers J."/>
            <person name="Quetier F."/>
            <person name="Town C.D."/>
            <person name="Roe B.A."/>
        </authorList>
    </citation>
    <scope>NUCLEOTIDE SEQUENCE [LARGE SCALE GENOMIC DNA]</scope>
    <source>
        <strain evidence="2">A17</strain>
        <strain evidence="3 4">cv. Jemalong A17</strain>
    </source>
</reference>
<keyword evidence="4" id="KW-1185">Reference proteome</keyword>
<keyword evidence="1" id="KW-1133">Transmembrane helix</keyword>
<dbReference type="AlphaFoldDB" id="G7J471"/>